<reference evidence="2" key="1">
    <citation type="journal article" date="2023" name="Hortic. Res.">
        <title>A chromosome-level phased genome enabling allele-level studies in sweet orange: a case study on citrus Huanglongbing tolerance.</title>
        <authorList>
            <person name="Wu B."/>
            <person name="Yu Q."/>
            <person name="Deng Z."/>
            <person name="Duan Y."/>
            <person name="Luo F."/>
            <person name="Gmitter F. Jr."/>
        </authorList>
    </citation>
    <scope>NUCLEOTIDE SEQUENCE [LARGE SCALE GENOMIC DNA]</scope>
    <source>
        <strain evidence="2">cv. Valencia</strain>
    </source>
</reference>
<evidence type="ECO:0000313" key="2">
    <source>
        <dbReference type="Proteomes" id="UP000829398"/>
    </source>
</evidence>
<name>A0ACB8NQJ4_CITSI</name>
<dbReference type="EMBL" id="CM039170">
    <property type="protein sequence ID" value="KAH9799978.1"/>
    <property type="molecule type" value="Genomic_DNA"/>
</dbReference>
<accession>A0ACB8NQJ4</accession>
<sequence length="982" mass="108354">MSKVKHLLRKLHIGGGLNEHQRLPDARPVINPSPSPSPSPSPNATPSSSSPSSGTLGRIGAVESAASDRRDGDSGVDFNLLEEEFQVQLALAISASDPDAREKVESAQIDAAKRMSLGCRSASVTETDALVEFLSLRYWSYSAVNYDEKIVDGFYDVYGITSNSVSQGKMPLLVDLQAISLSDNLDYEVIVVNRLVDPNLKELEKRAYNVSVECRYSDLGPILSGLIQKIADLVVERMGGPVGNAEEIYGRWTLRRTQLRNSLNTNILPLGCLDVGLSRHRALLFKVLADRINLPCMLVKGSYYTGTDDGAVNLIKLDNGSEYIIDLMGAPGTLIPAEVPSCLLQNAGLDVREFPDHTETSVISHMELDDGTETPTISRPMPDRIPEVGSTGSEEASFVGKITNKDESELADKNQTEKFEKDFGQLSPALSNPCEGTSGTSRKPSSAQKKKVKSVSKYVISAAKDPEFARKLHAVLLQSGASPPPDLFLDINSQDLGEWKMLEQVHLADGKNVDNDVQCLSNRFLSNHEQSHASSVGVESSNYLNYESRKRQPAEWFAEQHKKLEPNVINCDLSLSSDTAGERFVLVGNELKLNNATSVNTVPVNPPGVVAGASCEKEIPGSPLPAAAEFCQRQPENALVSVKQPVYTDLGKESAADLMPMINSGLLMTCNGQSDSINPMLGEVAEWEILWEDLQIGERIGIGSYGEVYRADWHGTVSYAFNTSVISHPSLEVAVKKFLDQDFSGDSLSQFKCEAEIMLRLRHPNVVLFMGAVTRSPHFSILTEFLPRGSLYRLLHRPNHQLDERRRMRMALDVAKGMNYLHTSHPTIVHRDLKSPNLLVDKNWVVKVCDFGLSRIKHHTYLSSKSTAGTPEWMAPEVLRNEPANEKCDVYSFGVILWELATLSVPWKGLNPMQVVGAVGFQNRRLEIPDDIDPAVAQIIRDCWQTEPHLRPSFAQLMSRLRCLQRLLVDRSNSTNQFSELP</sequence>
<gene>
    <name evidence="1" type="ORF">KPL71_000507</name>
</gene>
<organism evidence="1 2">
    <name type="scientific">Citrus sinensis</name>
    <name type="common">Sweet orange</name>
    <name type="synonym">Citrus aurantium var. sinensis</name>
    <dbReference type="NCBI Taxonomy" id="2711"/>
    <lineage>
        <taxon>Eukaryota</taxon>
        <taxon>Viridiplantae</taxon>
        <taxon>Streptophyta</taxon>
        <taxon>Embryophyta</taxon>
        <taxon>Tracheophyta</taxon>
        <taxon>Spermatophyta</taxon>
        <taxon>Magnoliopsida</taxon>
        <taxon>eudicotyledons</taxon>
        <taxon>Gunneridae</taxon>
        <taxon>Pentapetalae</taxon>
        <taxon>rosids</taxon>
        <taxon>malvids</taxon>
        <taxon>Sapindales</taxon>
        <taxon>Rutaceae</taxon>
        <taxon>Aurantioideae</taxon>
        <taxon>Citrus</taxon>
    </lineage>
</organism>
<comment type="caution">
    <text evidence="1">The sequence shown here is derived from an EMBL/GenBank/DDBJ whole genome shotgun (WGS) entry which is preliminary data.</text>
</comment>
<keyword evidence="1" id="KW-0418">Kinase</keyword>
<protein>
    <submittedName>
        <fullName evidence="1">Protein kinase domain-containing protein</fullName>
    </submittedName>
</protein>
<evidence type="ECO:0000313" key="1">
    <source>
        <dbReference type="EMBL" id="KAH9799978.1"/>
    </source>
</evidence>
<dbReference type="Proteomes" id="UP000829398">
    <property type="component" value="Chromosome 1"/>
</dbReference>
<keyword evidence="2" id="KW-1185">Reference proteome</keyword>
<keyword evidence="1" id="KW-0808">Transferase</keyword>
<proteinExistence type="predicted"/>